<dbReference type="Pfam" id="PF16930">
    <property type="entry name" value="Porin_5"/>
    <property type="match status" value="1"/>
</dbReference>
<dbReference type="EMBL" id="NHON01000054">
    <property type="protein sequence ID" value="OWJ64607.1"/>
    <property type="molecule type" value="Genomic_DNA"/>
</dbReference>
<feature type="region of interest" description="Disordered" evidence="1">
    <location>
        <begin position="66"/>
        <end position="88"/>
    </location>
</feature>
<evidence type="ECO:0008006" key="5">
    <source>
        <dbReference type="Google" id="ProtNLM"/>
    </source>
</evidence>
<dbReference type="Proteomes" id="UP000196655">
    <property type="component" value="Unassembled WGS sequence"/>
</dbReference>
<dbReference type="SUPFAM" id="SSF56935">
    <property type="entry name" value="Porins"/>
    <property type="match status" value="1"/>
</dbReference>
<feature type="signal peptide" evidence="2">
    <location>
        <begin position="1"/>
        <end position="25"/>
    </location>
</feature>
<dbReference type="InterPro" id="IPR032638">
    <property type="entry name" value="Porin_5"/>
</dbReference>
<dbReference type="AlphaFoldDB" id="A0A211ZHL2"/>
<evidence type="ECO:0000313" key="4">
    <source>
        <dbReference type="Proteomes" id="UP000196655"/>
    </source>
</evidence>
<evidence type="ECO:0000256" key="2">
    <source>
        <dbReference type="SAM" id="SignalP"/>
    </source>
</evidence>
<keyword evidence="2" id="KW-0732">Signal</keyword>
<accession>A0A211ZHL2</accession>
<dbReference type="OrthoDB" id="5372286at2"/>
<sequence>MRDLMFKPIGLAAAISVLAVGAAHGQTPTEQSTTLALIRLLVQEGILSRDKAQVLLTQAEQEARAAEANQRASGQAVPPGTPPGTVRVPYVPEVVRNQIRDEVKQEVLAQAKTERWGDPGTLPAWLDKVKLYGDVRVRGRADYYDPNNAEFLDFQKLNNDGYGTSINDAQSFPPLLNSRDDRYRGQIRARLGVKADLGEGFSTDIRLATGNDLDPVSTNGDMSMALGNKNFNLDRAYIQYEGDPIGTGGTLKFDAGRFGNPFYSTDLVWDEDVNFDGVALGYRQPVLDQLDAWGAVGLFPLKELAFSARDQVLYGGQIGVDWRPYDDAAFKLGVAYYDFHNVLGDPRAIDLDDRRRNTSVPSFMQKGNSLWDVGDKGNPAIDDDDLVAFGLASKFQELNVTTSLDISAFDPIHIVLTGDLVANLGYDKDKVTARVAETGRKSGNMAYLARVLVGHPDIQHGNDWNASFTYKYLESDSVIDAFTDSDFHNGGTNAKGFVLAGNYGVVDDVWLGLRWLSSDAISGPKFSVDTLMLDLNARF</sequence>
<gene>
    <name evidence="3" type="ORF">BWR60_24070</name>
</gene>
<dbReference type="STRING" id="1122125.GCA_000423185_06720"/>
<proteinExistence type="predicted"/>
<name>A0A211ZHL2_9PROT</name>
<evidence type="ECO:0000313" key="3">
    <source>
        <dbReference type="EMBL" id="OWJ64607.1"/>
    </source>
</evidence>
<keyword evidence="4" id="KW-1185">Reference proteome</keyword>
<protein>
    <recommendedName>
        <fullName evidence="5">Outer membrane receptor for ferric coprogen and ferric-rhodotorulic acid</fullName>
    </recommendedName>
</protein>
<evidence type="ECO:0000256" key="1">
    <source>
        <dbReference type="SAM" id="MobiDB-lite"/>
    </source>
</evidence>
<comment type="caution">
    <text evidence="3">The sequence shown here is derived from an EMBL/GenBank/DDBJ whole genome shotgun (WGS) entry which is preliminary data.</text>
</comment>
<reference evidence="4" key="1">
    <citation type="submission" date="2017-05" db="EMBL/GenBank/DDBJ databases">
        <authorList>
            <person name="Macchi M."/>
            <person name="Festa S."/>
            <person name="Coppotelli B.M."/>
            <person name="Morelli I.S."/>
        </authorList>
    </citation>
    <scope>NUCLEOTIDE SEQUENCE [LARGE SCALE GENOMIC DNA]</scope>
    <source>
        <strain evidence="4">I</strain>
    </source>
</reference>
<feature type="chain" id="PRO_5012126004" description="Outer membrane receptor for ferric coprogen and ferric-rhodotorulic acid" evidence="2">
    <location>
        <begin position="26"/>
        <end position="539"/>
    </location>
</feature>
<organism evidence="3 4">
    <name type="scientific">Inquilinus limosus</name>
    <dbReference type="NCBI Taxonomy" id="171674"/>
    <lineage>
        <taxon>Bacteria</taxon>
        <taxon>Pseudomonadati</taxon>
        <taxon>Pseudomonadota</taxon>
        <taxon>Alphaproteobacteria</taxon>
        <taxon>Rhodospirillales</taxon>
        <taxon>Rhodospirillaceae</taxon>
        <taxon>Inquilinus</taxon>
    </lineage>
</organism>